<comment type="caution">
    <text evidence="3">The sequence shown here is derived from an EMBL/GenBank/DDBJ whole genome shotgun (WGS) entry which is preliminary data.</text>
</comment>
<dbReference type="Proteomes" id="UP001310022">
    <property type="component" value="Unassembled WGS sequence"/>
</dbReference>
<proteinExistence type="predicted"/>
<accession>A0AAN5AP58</accession>
<evidence type="ECO:0000256" key="1">
    <source>
        <dbReference type="SAM" id="Coils"/>
    </source>
</evidence>
<reference evidence="3 4" key="1">
    <citation type="submission" date="2021-12" db="EMBL/GenBank/DDBJ databases">
        <title>Genome sequencing of bacteria with rrn-lacking chromosome and rrn-plasmid.</title>
        <authorList>
            <person name="Anda M."/>
            <person name="Iwasaki W."/>
        </authorList>
    </citation>
    <scope>NUCLEOTIDE SEQUENCE [LARGE SCALE GENOMIC DNA]</scope>
    <source>
        <strain evidence="3 4">NBRC 15940</strain>
    </source>
</reference>
<keyword evidence="4" id="KW-1185">Reference proteome</keyword>
<evidence type="ECO:0000313" key="4">
    <source>
        <dbReference type="Proteomes" id="UP001310022"/>
    </source>
</evidence>
<feature type="domain" description="DUF4140" evidence="2">
    <location>
        <begin position="24"/>
        <end position="122"/>
    </location>
</feature>
<keyword evidence="1" id="KW-0175">Coiled coil</keyword>
<gene>
    <name evidence="3" type="ORF">PEDI_45530</name>
</gene>
<dbReference type="RefSeq" id="WP_338239088.1">
    <property type="nucleotide sequence ID" value="NZ_BQKE01000003.1"/>
</dbReference>
<organism evidence="3 4">
    <name type="scientific">Persicobacter diffluens</name>
    <dbReference type="NCBI Taxonomy" id="981"/>
    <lineage>
        <taxon>Bacteria</taxon>
        <taxon>Pseudomonadati</taxon>
        <taxon>Bacteroidota</taxon>
        <taxon>Cytophagia</taxon>
        <taxon>Cytophagales</taxon>
        <taxon>Persicobacteraceae</taxon>
        <taxon>Persicobacter</taxon>
    </lineage>
</organism>
<dbReference type="AlphaFoldDB" id="A0AAN5AP58"/>
<evidence type="ECO:0000313" key="3">
    <source>
        <dbReference type="EMBL" id="GJM64001.1"/>
    </source>
</evidence>
<name>A0AAN5AP58_9BACT</name>
<dbReference type="Pfam" id="PF13600">
    <property type="entry name" value="DUF4140"/>
    <property type="match status" value="1"/>
</dbReference>
<dbReference type="EMBL" id="BQKE01000003">
    <property type="protein sequence ID" value="GJM64001.1"/>
    <property type="molecule type" value="Genomic_DNA"/>
</dbReference>
<evidence type="ECO:0000259" key="2">
    <source>
        <dbReference type="Pfam" id="PF13600"/>
    </source>
</evidence>
<feature type="coiled-coil region" evidence="1">
    <location>
        <begin position="98"/>
        <end position="125"/>
    </location>
</feature>
<protein>
    <recommendedName>
        <fullName evidence="2">DUF4140 domain-containing protein</fullName>
    </recommendedName>
</protein>
<dbReference type="InterPro" id="IPR025554">
    <property type="entry name" value="DUF4140"/>
</dbReference>
<sequence>MLAFLSSYALDAKEIEVKSNIQEVTVFVENAQVFRKASKELPAGDILLKWTGLSKTIEAKTLNFRARGAISVKSVNHFQNYLSDKTNPQEEAALLKKRHALQQQMREEEVHLKVIKEELDFLRANRQMGGSQGITAEGFSTVAPYYSERMKSLIFEEESRSKKYEQFKKESKLLLKQLD</sequence>